<accession>A0A1M7RMK4</accession>
<evidence type="ECO:0000259" key="1">
    <source>
        <dbReference type="PROSITE" id="PS50801"/>
    </source>
</evidence>
<dbReference type="Pfam" id="PF13466">
    <property type="entry name" value="STAS_2"/>
    <property type="match status" value="1"/>
</dbReference>
<dbReference type="STRING" id="134849.SAMN05443668_12442"/>
<dbReference type="RefSeq" id="WP_073265376.1">
    <property type="nucleotide sequence ID" value="NZ_FRCS01000024.1"/>
</dbReference>
<dbReference type="Proteomes" id="UP000184440">
    <property type="component" value="Unassembled WGS sequence"/>
</dbReference>
<dbReference type="InterPro" id="IPR002645">
    <property type="entry name" value="STAS_dom"/>
</dbReference>
<sequence length="107" mass="11506">MDDVSAAAVTGPVQWVRSDQLLLVWVRGAVDPAQADLLEQVVEVAAPDDRIVLDLTAVTFFGSAGLKFLATLGRRVDRPVVISGLPDFVRTVLVRTGMHALVSLPTR</sequence>
<protein>
    <submittedName>
        <fullName evidence="2">Anti-anti-sigma factor</fullName>
    </submittedName>
</protein>
<dbReference type="InterPro" id="IPR058548">
    <property type="entry name" value="MlaB-like_STAS"/>
</dbReference>
<dbReference type="EMBL" id="FRCS01000024">
    <property type="protein sequence ID" value="SHN47484.1"/>
    <property type="molecule type" value="Genomic_DNA"/>
</dbReference>
<organism evidence="2 3">
    <name type="scientific">Cryptosporangium aurantiacum</name>
    <dbReference type="NCBI Taxonomy" id="134849"/>
    <lineage>
        <taxon>Bacteria</taxon>
        <taxon>Bacillati</taxon>
        <taxon>Actinomycetota</taxon>
        <taxon>Actinomycetes</taxon>
        <taxon>Cryptosporangiales</taxon>
        <taxon>Cryptosporangiaceae</taxon>
        <taxon>Cryptosporangium</taxon>
    </lineage>
</organism>
<dbReference type="InterPro" id="IPR036513">
    <property type="entry name" value="STAS_dom_sf"/>
</dbReference>
<dbReference type="CDD" id="cd07043">
    <property type="entry name" value="STAS_anti-anti-sigma_factors"/>
    <property type="match status" value="1"/>
</dbReference>
<evidence type="ECO:0000313" key="3">
    <source>
        <dbReference type="Proteomes" id="UP000184440"/>
    </source>
</evidence>
<reference evidence="2 3" key="1">
    <citation type="submission" date="2016-11" db="EMBL/GenBank/DDBJ databases">
        <authorList>
            <person name="Jaros S."/>
            <person name="Januszkiewicz K."/>
            <person name="Wedrychowicz H."/>
        </authorList>
    </citation>
    <scope>NUCLEOTIDE SEQUENCE [LARGE SCALE GENOMIC DNA]</scope>
    <source>
        <strain evidence="2 3">DSM 46144</strain>
    </source>
</reference>
<gene>
    <name evidence="2" type="ORF">SAMN05443668_12442</name>
</gene>
<evidence type="ECO:0000313" key="2">
    <source>
        <dbReference type="EMBL" id="SHN47484.1"/>
    </source>
</evidence>
<keyword evidence="3" id="KW-1185">Reference proteome</keyword>
<feature type="domain" description="STAS" evidence="1">
    <location>
        <begin position="19"/>
        <end position="107"/>
    </location>
</feature>
<dbReference type="AlphaFoldDB" id="A0A1M7RMK4"/>
<dbReference type="Gene3D" id="3.30.750.24">
    <property type="entry name" value="STAS domain"/>
    <property type="match status" value="1"/>
</dbReference>
<dbReference type="PROSITE" id="PS50801">
    <property type="entry name" value="STAS"/>
    <property type="match status" value="1"/>
</dbReference>
<proteinExistence type="predicted"/>
<name>A0A1M7RMK4_9ACTN</name>
<dbReference type="SUPFAM" id="SSF52091">
    <property type="entry name" value="SpoIIaa-like"/>
    <property type="match status" value="1"/>
</dbReference>